<dbReference type="AlphaFoldDB" id="A0AA39NT17"/>
<proteinExistence type="predicted"/>
<dbReference type="Proteomes" id="UP001175227">
    <property type="component" value="Unassembled WGS sequence"/>
</dbReference>
<dbReference type="EMBL" id="JAUEPR010000054">
    <property type="protein sequence ID" value="KAK0471140.1"/>
    <property type="molecule type" value="Genomic_DNA"/>
</dbReference>
<protein>
    <recommendedName>
        <fullName evidence="3">F-box domain-containing protein</fullName>
    </recommendedName>
</protein>
<comment type="caution">
    <text evidence="1">The sequence shown here is derived from an EMBL/GenBank/DDBJ whole genome shotgun (WGS) entry which is preliminary data.</text>
</comment>
<organism evidence="1 2">
    <name type="scientific">Armillaria novae-zelandiae</name>
    <dbReference type="NCBI Taxonomy" id="153914"/>
    <lineage>
        <taxon>Eukaryota</taxon>
        <taxon>Fungi</taxon>
        <taxon>Dikarya</taxon>
        <taxon>Basidiomycota</taxon>
        <taxon>Agaricomycotina</taxon>
        <taxon>Agaricomycetes</taxon>
        <taxon>Agaricomycetidae</taxon>
        <taxon>Agaricales</taxon>
        <taxon>Marasmiineae</taxon>
        <taxon>Physalacriaceae</taxon>
        <taxon>Armillaria</taxon>
    </lineage>
</organism>
<evidence type="ECO:0000313" key="2">
    <source>
        <dbReference type="Proteomes" id="UP001175227"/>
    </source>
</evidence>
<evidence type="ECO:0008006" key="3">
    <source>
        <dbReference type="Google" id="ProtNLM"/>
    </source>
</evidence>
<keyword evidence="2" id="KW-1185">Reference proteome</keyword>
<dbReference type="SUPFAM" id="SSF52047">
    <property type="entry name" value="RNI-like"/>
    <property type="match status" value="1"/>
</dbReference>
<sequence>MDSGHKSLNSISHRRKTLAAKTARAEENSSTYSVRDTLITTYIPPELIDEIIDHLQDDKDALLMCSLVCRLFYPRTRVHLFRVVSITDTNRKVSLLYDSSSKNVLHYIQGIKLHWPTNYANRHASDFLPRFTTFLFSLTNLTSLYLSTIHLRDASHLHTIIYPLSRLTSLALNNVFFDSSESYTIPDHRTSVEPSPKIEAISMYGTSFHASIVDLITDRQDLRTIYVDSLRKLCIKYPPGEYLPSICTFLRATAGSLRRLDLYIRRTLYTPGRLSSWPTQLDRLPLTMQTLHIVIKCHERWGWHVKVMKWLLDSLSGPDGTIRLETMMLTIIPPYDHMGNNDYLQDEDWAAQWTSLDKALARLKSSTFHCLKVTFRPYVGDHSPWRGSYCKTWVERRLPLLLEQKFLEVDTVEYYDDFH</sequence>
<evidence type="ECO:0000313" key="1">
    <source>
        <dbReference type="EMBL" id="KAK0471140.1"/>
    </source>
</evidence>
<reference evidence="1" key="1">
    <citation type="submission" date="2023-06" db="EMBL/GenBank/DDBJ databases">
        <authorList>
            <consortium name="Lawrence Berkeley National Laboratory"/>
            <person name="Ahrendt S."/>
            <person name="Sahu N."/>
            <person name="Indic B."/>
            <person name="Wong-Bajracharya J."/>
            <person name="Merenyi Z."/>
            <person name="Ke H.-M."/>
            <person name="Monk M."/>
            <person name="Kocsube S."/>
            <person name="Drula E."/>
            <person name="Lipzen A."/>
            <person name="Balint B."/>
            <person name="Henrissat B."/>
            <person name="Andreopoulos B."/>
            <person name="Martin F.M."/>
            <person name="Harder C.B."/>
            <person name="Rigling D."/>
            <person name="Ford K.L."/>
            <person name="Foster G.D."/>
            <person name="Pangilinan J."/>
            <person name="Papanicolaou A."/>
            <person name="Barry K."/>
            <person name="LaButti K."/>
            <person name="Viragh M."/>
            <person name="Koriabine M."/>
            <person name="Yan M."/>
            <person name="Riley R."/>
            <person name="Champramary S."/>
            <person name="Plett K.L."/>
            <person name="Tsai I.J."/>
            <person name="Slot J."/>
            <person name="Sipos G."/>
            <person name="Plett J."/>
            <person name="Nagy L.G."/>
            <person name="Grigoriev I.V."/>
        </authorList>
    </citation>
    <scope>NUCLEOTIDE SEQUENCE</scope>
    <source>
        <strain evidence="1">ICMP 16352</strain>
    </source>
</reference>
<gene>
    <name evidence="1" type="ORF">IW261DRAFT_908083</name>
</gene>
<name>A0AA39NT17_9AGAR</name>
<accession>A0AA39NT17</accession>